<dbReference type="SMART" id="SM00955">
    <property type="entry name" value="RNB"/>
    <property type="match status" value="1"/>
</dbReference>
<dbReference type="STRING" id="1293598.IV56_GL001047"/>
<dbReference type="Gene3D" id="2.40.50.140">
    <property type="entry name" value="Nucleic acid-binding proteins"/>
    <property type="match status" value="2"/>
</dbReference>
<dbReference type="InterPro" id="IPR001900">
    <property type="entry name" value="RNase_II/R"/>
</dbReference>
<dbReference type="InterPro" id="IPR004476">
    <property type="entry name" value="RNase_II/RNase_R"/>
</dbReference>
<comment type="catalytic activity">
    <reaction evidence="1 8">
        <text>Exonucleolytic cleavage in the 3'- to 5'-direction to yield nucleoside 5'-phosphates.</text>
        <dbReference type="EC" id="3.1.13.1"/>
    </reaction>
</comment>
<dbReference type="Pfam" id="PF17876">
    <property type="entry name" value="CSD2"/>
    <property type="match status" value="1"/>
</dbReference>
<comment type="similarity">
    <text evidence="8">Belongs to the RNR ribonuclease family. RNase R subfamily.</text>
</comment>
<dbReference type="InterPro" id="IPR040476">
    <property type="entry name" value="CSD2"/>
</dbReference>
<dbReference type="Proteomes" id="UP000050969">
    <property type="component" value="Unassembled WGS sequence"/>
</dbReference>
<evidence type="ECO:0000313" key="10">
    <source>
        <dbReference type="EMBL" id="KRO16605.1"/>
    </source>
</evidence>
<dbReference type="InterPro" id="IPR011805">
    <property type="entry name" value="RNase_R"/>
</dbReference>
<dbReference type="EMBL" id="JQCE01000035">
    <property type="protein sequence ID" value="KRO16605.1"/>
    <property type="molecule type" value="Genomic_DNA"/>
</dbReference>
<dbReference type="HAMAP" id="MF_01895">
    <property type="entry name" value="RNase_R"/>
    <property type="match status" value="1"/>
</dbReference>
<keyword evidence="4 8" id="KW-0540">Nuclease</keyword>
<dbReference type="InterPro" id="IPR022966">
    <property type="entry name" value="RNase_II/R_CS"/>
</dbReference>
<keyword evidence="11" id="KW-1185">Reference proteome</keyword>
<sequence>MTTVGHLRNELLPTFKKNTRISFSTEALSRALKLTDAADTELLTQAIAGLEKDNLIHKTKEDRYQWGAAPARLVGVFHGNEKGFGFVAIEDQDNDAFIAPPNTNCALDGDTVEISIIRPARPGDSRGPEGKVLAVTERKTTSLVGEFRPLSDADAAKTGFIGTVTSHEKKMKKYPVFVKDTGMLPEIGDMLLVQITDYPDSEHPEQMRGIISESLGNKNAPGVDVLSLVYQNKIKMDFPEEVMEQANMIPDHVTPEDRIGRRDITDQPVVTIDGDDSKDFDDAVVLWKLPNGNFHLGVHIADVSYYVTEDSPLDAETFERGTSTYLTDRVIPMLPFRLSNGICSLNPDVDRLAMSCDMEIDTKGNVVNHEIYQSVIRSHGRLTYNNVNKILDGDEALREQYADLVPMLEDMGELHKIMYKMRHERGAIDFEENEAQIIVDDLGFPIDIVIRERGTSERMIESFMLAANETVAEHYNRQHLPYIYRVHETPDEDRIKDFMEFIANFGITVPMPKGGHITPKMLQQVVTDVEGKPEEAMVNIKLLRSLKQARYSEDPLGHFGLAAKYYTHFTSPIRRYPDLIAHRLIRSYATDGHGDAVKEKWSEKLPGIAVQASTQERRSIDAERAVDDLKKAQFMLDKVGEEFDAVVSGVTSFGMFVALPNTVEGLVHISRMKDDYYSFVENQMALVGDRTKKTYRIGQTLRVKLDNVDVDQRQIDFSLIPSDDTPTSDLGQYVHAQRGRKHLAKVAGHESNTITRYNGVS</sequence>
<evidence type="ECO:0000256" key="7">
    <source>
        <dbReference type="ARBA" id="ARBA00022884"/>
    </source>
</evidence>
<evidence type="ECO:0000256" key="1">
    <source>
        <dbReference type="ARBA" id="ARBA00001849"/>
    </source>
</evidence>
<dbReference type="SMART" id="SM00316">
    <property type="entry name" value="S1"/>
    <property type="match status" value="1"/>
</dbReference>
<name>A0A0R2MXQ5_9LACO</name>
<dbReference type="GO" id="GO:0008859">
    <property type="term" value="F:exoribonuclease II activity"/>
    <property type="evidence" value="ECO:0007669"/>
    <property type="project" value="UniProtKB-UniRule"/>
</dbReference>
<dbReference type="EC" id="3.1.13.1" evidence="8"/>
<dbReference type="NCBIfam" id="TIGR02063">
    <property type="entry name" value="RNase_R"/>
    <property type="match status" value="1"/>
</dbReference>
<keyword evidence="7 8" id="KW-0694">RNA-binding</keyword>
<gene>
    <name evidence="8" type="primary">rnr</name>
    <name evidence="10" type="ORF">IV56_GL001047</name>
</gene>
<evidence type="ECO:0000256" key="2">
    <source>
        <dbReference type="ARBA" id="ARBA00004496"/>
    </source>
</evidence>
<comment type="function">
    <text evidence="8">3'-5' exoribonuclease that releases 5'-nucleoside monophosphates and is involved in maturation of structured RNAs.</text>
</comment>
<evidence type="ECO:0000256" key="8">
    <source>
        <dbReference type="HAMAP-Rule" id="MF_01895"/>
    </source>
</evidence>
<evidence type="ECO:0000313" key="11">
    <source>
        <dbReference type="Proteomes" id="UP000050969"/>
    </source>
</evidence>
<dbReference type="PANTHER" id="PTHR23355">
    <property type="entry name" value="RIBONUCLEASE"/>
    <property type="match status" value="1"/>
</dbReference>
<evidence type="ECO:0000256" key="6">
    <source>
        <dbReference type="ARBA" id="ARBA00022839"/>
    </source>
</evidence>
<dbReference type="GO" id="GO:0005829">
    <property type="term" value="C:cytosol"/>
    <property type="evidence" value="ECO:0007669"/>
    <property type="project" value="TreeGrafter"/>
</dbReference>
<dbReference type="InterPro" id="IPR012340">
    <property type="entry name" value="NA-bd_OB-fold"/>
</dbReference>
<dbReference type="PATRIC" id="fig|1293598.4.peg.1097"/>
<dbReference type="PANTHER" id="PTHR23355:SF9">
    <property type="entry name" value="DIS3-LIKE EXONUCLEASE 2"/>
    <property type="match status" value="1"/>
</dbReference>
<feature type="domain" description="S1 motif" evidence="9">
    <location>
        <begin position="640"/>
        <end position="720"/>
    </location>
</feature>
<dbReference type="InterPro" id="IPR013223">
    <property type="entry name" value="RNase_B_OB_dom"/>
</dbReference>
<evidence type="ECO:0000256" key="4">
    <source>
        <dbReference type="ARBA" id="ARBA00022722"/>
    </source>
</evidence>
<evidence type="ECO:0000256" key="3">
    <source>
        <dbReference type="ARBA" id="ARBA00022490"/>
    </source>
</evidence>
<evidence type="ECO:0000256" key="5">
    <source>
        <dbReference type="ARBA" id="ARBA00022801"/>
    </source>
</evidence>
<dbReference type="CDD" id="cd04471">
    <property type="entry name" value="S1_RNase_R"/>
    <property type="match status" value="1"/>
</dbReference>
<organism evidence="10 11">
    <name type="scientific">Lacticaseibacillus saniviri JCM 17471 = DSM 24301</name>
    <dbReference type="NCBI Taxonomy" id="1293598"/>
    <lineage>
        <taxon>Bacteria</taxon>
        <taxon>Bacillati</taxon>
        <taxon>Bacillota</taxon>
        <taxon>Bacilli</taxon>
        <taxon>Lactobacillales</taxon>
        <taxon>Lactobacillaceae</taxon>
        <taxon>Lacticaseibacillus</taxon>
    </lineage>
</organism>
<dbReference type="PROSITE" id="PS50126">
    <property type="entry name" value="S1"/>
    <property type="match status" value="1"/>
</dbReference>
<comment type="subcellular location">
    <subcellularLocation>
        <location evidence="2 8">Cytoplasm</location>
    </subcellularLocation>
</comment>
<protein>
    <recommendedName>
        <fullName evidence="8">Ribonuclease R</fullName>
        <shortName evidence="8">RNase R</shortName>
        <ecNumber evidence="8">3.1.13.1</ecNumber>
    </recommendedName>
</protein>
<dbReference type="PROSITE" id="PS01175">
    <property type="entry name" value="RIBONUCLEASE_II"/>
    <property type="match status" value="1"/>
</dbReference>
<dbReference type="SUPFAM" id="SSF50249">
    <property type="entry name" value="Nucleic acid-binding proteins"/>
    <property type="match status" value="4"/>
</dbReference>
<dbReference type="GO" id="GO:0003723">
    <property type="term" value="F:RNA binding"/>
    <property type="evidence" value="ECO:0007669"/>
    <property type="project" value="UniProtKB-UniRule"/>
</dbReference>
<keyword evidence="5 8" id="KW-0378">Hydrolase</keyword>
<dbReference type="InterPro" id="IPR050180">
    <property type="entry name" value="RNR_Ribonuclease"/>
</dbReference>
<dbReference type="Pfam" id="PF08206">
    <property type="entry name" value="OB_RNB"/>
    <property type="match status" value="1"/>
</dbReference>
<accession>A0A0R2MXQ5</accession>
<comment type="caution">
    <text evidence="10">The sequence shown here is derived from an EMBL/GenBank/DDBJ whole genome shotgun (WGS) entry which is preliminary data.</text>
</comment>
<dbReference type="AlphaFoldDB" id="A0A0R2MXQ5"/>
<dbReference type="RefSeq" id="WP_147661024.1">
    <property type="nucleotide sequence ID" value="NZ_JQCE01000035.1"/>
</dbReference>
<proteinExistence type="inferred from homology"/>
<dbReference type="Pfam" id="PF00773">
    <property type="entry name" value="RNB"/>
    <property type="match status" value="1"/>
</dbReference>
<dbReference type="NCBIfam" id="TIGR00358">
    <property type="entry name" value="3_prime_RNase"/>
    <property type="match status" value="1"/>
</dbReference>
<keyword evidence="3 8" id="KW-0963">Cytoplasm</keyword>
<keyword evidence="6 8" id="KW-0269">Exonuclease</keyword>
<dbReference type="Pfam" id="PF00575">
    <property type="entry name" value="S1"/>
    <property type="match status" value="1"/>
</dbReference>
<evidence type="ECO:0000259" key="9">
    <source>
        <dbReference type="PROSITE" id="PS50126"/>
    </source>
</evidence>
<reference evidence="10 11" key="1">
    <citation type="journal article" date="2015" name="Genome Announc.">
        <title>Expanding the biotechnology potential of lactobacilli through comparative genomics of 213 strains and associated genera.</title>
        <authorList>
            <person name="Sun Z."/>
            <person name="Harris H.M."/>
            <person name="McCann A."/>
            <person name="Guo C."/>
            <person name="Argimon S."/>
            <person name="Zhang W."/>
            <person name="Yang X."/>
            <person name="Jeffery I.B."/>
            <person name="Cooney J.C."/>
            <person name="Kagawa T.F."/>
            <person name="Liu W."/>
            <person name="Song Y."/>
            <person name="Salvetti E."/>
            <person name="Wrobel A."/>
            <person name="Rasinkangas P."/>
            <person name="Parkhill J."/>
            <person name="Rea M.C."/>
            <person name="O'Sullivan O."/>
            <person name="Ritari J."/>
            <person name="Douillard F.P."/>
            <person name="Paul Ross R."/>
            <person name="Yang R."/>
            <person name="Briner A.E."/>
            <person name="Felis G.E."/>
            <person name="de Vos W.M."/>
            <person name="Barrangou R."/>
            <person name="Klaenhammer T.R."/>
            <person name="Caufield P.W."/>
            <person name="Cui Y."/>
            <person name="Zhang H."/>
            <person name="O'Toole P.W."/>
        </authorList>
    </citation>
    <scope>NUCLEOTIDE SEQUENCE [LARGE SCALE GENOMIC DNA]</scope>
    <source>
        <strain evidence="10 11">DSM 24301</strain>
    </source>
</reference>
<dbReference type="GO" id="GO:0006402">
    <property type="term" value="P:mRNA catabolic process"/>
    <property type="evidence" value="ECO:0007669"/>
    <property type="project" value="TreeGrafter"/>
</dbReference>
<dbReference type="InterPro" id="IPR003029">
    <property type="entry name" value="S1_domain"/>
</dbReference>